<protein>
    <submittedName>
        <fullName evidence="2">Nuclear transport factor 2 family protein</fullName>
    </submittedName>
</protein>
<feature type="chain" id="PRO_5047468554" evidence="1">
    <location>
        <begin position="22"/>
        <end position="284"/>
    </location>
</feature>
<dbReference type="Gene3D" id="3.10.450.50">
    <property type="match status" value="2"/>
</dbReference>
<dbReference type="EMBL" id="VCNI01000001">
    <property type="protein sequence ID" value="TMU56625.1"/>
    <property type="molecule type" value="Genomic_DNA"/>
</dbReference>
<sequence>MKRLGFLLFGFAFFASIDANSQPQAPNETLDPSFIFHPDNLMRNSEDLSAIYGVMAQYYEGVELGKAELLNTVFHKEWQMRDTGTPNEATLHIADKNNFVNMVKDHGPYHGYASERVFAHVGMANDNLAFVRINKAPSRSSTCFYLYKLDEGWIIMDKLWVPVREAANLSPTSESYHAVEMLLHAYFKALSIADTQVLSEILHPEWDSITIDTEGKLTIVSKEGLLQNPKTEHIDFTQLLSIDLYHDKLAIVRIDIPSQNSTSFITIFKLDGIWKITNERRATN</sequence>
<comment type="caution">
    <text evidence="2">The sequence shown here is derived from an EMBL/GenBank/DDBJ whole genome shotgun (WGS) entry which is preliminary data.</text>
</comment>
<dbReference type="Pfam" id="PF12893">
    <property type="entry name" value="Lumazine_bd_2"/>
    <property type="match status" value="2"/>
</dbReference>
<keyword evidence="3" id="KW-1185">Reference proteome</keyword>
<organism evidence="2 3">
    <name type="scientific">Flagellimonas algicola</name>
    <dbReference type="NCBI Taxonomy" id="2583815"/>
    <lineage>
        <taxon>Bacteria</taxon>
        <taxon>Pseudomonadati</taxon>
        <taxon>Bacteroidota</taxon>
        <taxon>Flavobacteriia</taxon>
        <taxon>Flavobacteriales</taxon>
        <taxon>Flavobacteriaceae</taxon>
        <taxon>Flagellimonas</taxon>
    </lineage>
</organism>
<evidence type="ECO:0000313" key="3">
    <source>
        <dbReference type="Proteomes" id="UP000751614"/>
    </source>
</evidence>
<evidence type="ECO:0000313" key="2">
    <source>
        <dbReference type="EMBL" id="TMU56625.1"/>
    </source>
</evidence>
<feature type="signal peptide" evidence="1">
    <location>
        <begin position="1"/>
        <end position="21"/>
    </location>
</feature>
<dbReference type="RefSeq" id="WP_138833271.1">
    <property type="nucleotide sequence ID" value="NZ_VCNI01000001.1"/>
</dbReference>
<proteinExistence type="predicted"/>
<dbReference type="Proteomes" id="UP000751614">
    <property type="component" value="Unassembled WGS sequence"/>
</dbReference>
<dbReference type="InterPro" id="IPR039437">
    <property type="entry name" value="FrzH/put_lumazine-bd"/>
</dbReference>
<dbReference type="InterPro" id="IPR032710">
    <property type="entry name" value="NTF2-like_dom_sf"/>
</dbReference>
<evidence type="ECO:0000256" key="1">
    <source>
        <dbReference type="SAM" id="SignalP"/>
    </source>
</evidence>
<name>A0ABY2WNR1_9FLAO</name>
<accession>A0ABY2WNR1</accession>
<gene>
    <name evidence="2" type="ORF">FGG15_03535</name>
</gene>
<keyword evidence="1" id="KW-0732">Signal</keyword>
<dbReference type="SUPFAM" id="SSF54427">
    <property type="entry name" value="NTF2-like"/>
    <property type="match status" value="2"/>
</dbReference>
<reference evidence="2 3" key="1">
    <citation type="submission" date="2019-05" db="EMBL/GenBank/DDBJ databases">
        <title>Flagellimonas sp. AsT0115, sp. nov., isolated from a marine red algae, Asparagopsis taxiformis.</title>
        <authorList>
            <person name="Kim J."/>
            <person name="Jeong S.E."/>
            <person name="Jeon C.O."/>
        </authorList>
    </citation>
    <scope>NUCLEOTIDE SEQUENCE [LARGE SCALE GENOMIC DNA]</scope>
    <source>
        <strain evidence="2 3">AsT0115</strain>
    </source>
</reference>